<dbReference type="Pfam" id="PF26153">
    <property type="entry name" value="LEA-2L_5"/>
    <property type="match status" value="1"/>
</dbReference>
<sequence>MSKKDRFRNKTKRILKSASKELENGANLKSADTSGPLTTSRVDSRDTNRTEPEFATNSDLAVNPALLTRDSAEEHFGAAIVASSTPIPEQPSDEITKVGDAGLDTTLALVSSPENPAFLSNTYQVDAPELNPTEESPLLRNSDLENWAGVGAGVSQRTRELRGNVSRFLHSKALLRGLIFILILALFILVIAVLVDFGKAANEAFTPEVQSISILGIHDRGVAILVAATVESDYENIGNLFLRHFARFGSLVVGGVVITPRDKCSVYVTTNTLQSVHLLDVYPPEIAIDLIDHRVSEVEFVSDAIFAVDGAAQMFRSILQHGLSEPFDLRVEVRMSPKIQGKWFGIQLSSVSVFQNLQLPLQRYKSPLEINNLNVKLEETLADVRFSSSLESLPMQFALGPIEWDIAVPGCNQEHISLGNWHTSSMLFEPNSPTSFEVSGSVGKIPASLLEMCRDGLTPINHFANLAVNERKIGLFISATRSDANFETLPRWIFELLTQININASIPAPHIGGDNSGYKVNDYDLETSSVIARTDNEGLLSLLVDVKSKIALNLPIDTGGFDIIASRPKSRLSLRKYNRTFLEASVVGNCEATLFSAQPGLNYLSLEYQNISVDITEPKIAGQYLGNIFTRLDFDLPEWTLEVDEVFIKLPILSTIMKNLHFGGGPGLSGGMMNNKSVNSTFFDWLLKSANVLTDQIFCVSTSSQHAEFLVDFQISNPLNISVDVQENAVSLNLRYNETNVGIVTLDSLNIPKSEERVMLTAMIKLFYESSPQQVLLEDFLSHVISGSENTYFGIVGSHAKSEQGETGLSRLLQEVKIDNIRLPQLRFAQSDKSTMKTSSQFTRHTPISDYHDPEDLSKSLSPFLIDATFHLWTSEIELTVFNPLSNVELQVRILNCLASYKDESLAHIEGSEIFMIPPGIYVTPRIPIKISKGIGSDILRKAMDGDLAMDVVAELGVVIDQFPAELMYRGAGLKAKVKL</sequence>
<dbReference type="STRING" id="2163413.A0A4P6XQP8"/>
<dbReference type="PANTHER" id="PTHR35895:SF3">
    <property type="entry name" value="PRE-RRNA PROCESSING PROTEIN"/>
    <property type="match status" value="1"/>
</dbReference>
<keyword evidence="2" id="KW-1133">Transmembrane helix</keyword>
<dbReference type="EMBL" id="CP034458">
    <property type="protein sequence ID" value="QBM88388.1"/>
    <property type="molecule type" value="Genomic_DNA"/>
</dbReference>
<name>A0A4P6XQP8_9ASCO</name>
<feature type="domain" description="Tag1-like fifth Ig-like" evidence="3">
    <location>
        <begin position="860"/>
        <end position="967"/>
    </location>
</feature>
<evidence type="ECO:0000259" key="3">
    <source>
        <dbReference type="Pfam" id="PF26153"/>
    </source>
</evidence>
<feature type="compositionally biased region" description="Basic and acidic residues" evidence="1">
    <location>
        <begin position="42"/>
        <end position="52"/>
    </location>
</feature>
<dbReference type="PANTHER" id="PTHR35895">
    <property type="entry name" value="CHROMOSOME 16, WHOLE GENOME SHOTGUN SEQUENCE"/>
    <property type="match status" value="1"/>
</dbReference>
<gene>
    <name evidence="4" type="ORF">METSCH_C03560</name>
</gene>
<dbReference type="GO" id="GO:0000329">
    <property type="term" value="C:fungal-type vacuole membrane"/>
    <property type="evidence" value="ECO:0007669"/>
    <property type="project" value="InterPro"/>
</dbReference>
<feature type="transmembrane region" description="Helical" evidence="2">
    <location>
        <begin position="173"/>
        <end position="195"/>
    </location>
</feature>
<proteinExistence type="predicted"/>
<dbReference type="InterPro" id="IPR046368">
    <property type="entry name" value="Tag1"/>
</dbReference>
<keyword evidence="2" id="KW-0472">Membrane</keyword>
<dbReference type="AlphaFoldDB" id="A0A4P6XQP8"/>
<dbReference type="Proteomes" id="UP000292447">
    <property type="component" value="Chromosome III"/>
</dbReference>
<organism evidence="4 5">
    <name type="scientific">Metschnikowia aff. pulcherrima</name>
    <dbReference type="NCBI Taxonomy" id="2163413"/>
    <lineage>
        <taxon>Eukaryota</taxon>
        <taxon>Fungi</taxon>
        <taxon>Dikarya</taxon>
        <taxon>Ascomycota</taxon>
        <taxon>Saccharomycotina</taxon>
        <taxon>Pichiomycetes</taxon>
        <taxon>Metschnikowiaceae</taxon>
        <taxon>Metschnikowia</taxon>
    </lineage>
</organism>
<feature type="region of interest" description="Disordered" evidence="1">
    <location>
        <begin position="18"/>
        <end position="53"/>
    </location>
</feature>
<protein>
    <recommendedName>
        <fullName evidence="3">Tag1-like fifth Ig-like domain-containing protein</fullName>
    </recommendedName>
</protein>
<keyword evidence="5" id="KW-1185">Reference proteome</keyword>
<evidence type="ECO:0000256" key="1">
    <source>
        <dbReference type="SAM" id="MobiDB-lite"/>
    </source>
</evidence>
<evidence type="ECO:0000313" key="5">
    <source>
        <dbReference type="Proteomes" id="UP000292447"/>
    </source>
</evidence>
<keyword evidence="2" id="KW-0812">Transmembrane</keyword>
<feature type="compositionally biased region" description="Polar residues" evidence="1">
    <location>
        <begin position="30"/>
        <end position="41"/>
    </location>
</feature>
<evidence type="ECO:0000256" key="2">
    <source>
        <dbReference type="SAM" id="Phobius"/>
    </source>
</evidence>
<accession>A0A4P6XQP8</accession>
<dbReference type="InterPro" id="IPR059066">
    <property type="entry name" value="Ig_Tag1-like_5th"/>
</dbReference>
<evidence type="ECO:0000313" key="4">
    <source>
        <dbReference type="EMBL" id="QBM88388.1"/>
    </source>
</evidence>
<reference evidence="5" key="1">
    <citation type="submission" date="2019-03" db="EMBL/GenBank/DDBJ databases">
        <title>Snf2 controls pulcherriminic acid biosynthesis and connects pigmentation and antifungal activity of the yeast Metschnikowia pulcherrima.</title>
        <authorList>
            <person name="Gore-Lloyd D."/>
            <person name="Sumann I."/>
            <person name="Brachmann A.O."/>
            <person name="Schneeberger K."/>
            <person name="Ortiz-Merino R.A."/>
            <person name="Moreno-Beltran M."/>
            <person name="Schlaefli M."/>
            <person name="Kirner P."/>
            <person name="Santos Kron A."/>
            <person name="Wolfe K.H."/>
            <person name="Piel J."/>
            <person name="Ahrens C.H."/>
            <person name="Henk D."/>
            <person name="Freimoser F.M."/>
        </authorList>
    </citation>
    <scope>NUCLEOTIDE SEQUENCE [LARGE SCALE GENOMIC DNA]</scope>
    <source>
        <strain evidence="5">APC 1.2</strain>
    </source>
</reference>